<evidence type="ECO:0000256" key="1">
    <source>
        <dbReference type="ARBA" id="ARBA00004937"/>
    </source>
</evidence>
<keyword evidence="5 7" id="KW-0560">Oxidoreductase</keyword>
<keyword evidence="3 7" id="KW-0313">Glucose metabolism</keyword>
<dbReference type="GO" id="GO:0004345">
    <property type="term" value="F:glucose-6-phosphate dehydrogenase activity"/>
    <property type="evidence" value="ECO:0007669"/>
    <property type="project" value="UniProtKB-UniRule"/>
</dbReference>
<comment type="caution">
    <text evidence="10">The sequence shown here is derived from an EMBL/GenBank/DDBJ whole genome shotgun (WGS) entry which is preliminary data.</text>
</comment>
<evidence type="ECO:0000256" key="5">
    <source>
        <dbReference type="ARBA" id="ARBA00023002"/>
    </source>
</evidence>
<dbReference type="Proteomes" id="UP000176780">
    <property type="component" value="Unassembled WGS sequence"/>
</dbReference>
<dbReference type="PANTHER" id="PTHR23429:SF0">
    <property type="entry name" value="GLUCOSE-6-PHOSPHATE 1-DEHYDROGENASE"/>
    <property type="match status" value="1"/>
</dbReference>
<dbReference type="PIRSF" id="PIRSF000110">
    <property type="entry name" value="G6PD"/>
    <property type="match status" value="1"/>
</dbReference>
<accession>A0A1F5HHK0</accession>
<feature type="binding site" evidence="7">
    <location>
        <begin position="92"/>
        <end position="93"/>
    </location>
    <ligand>
        <name>NADP(+)</name>
        <dbReference type="ChEBI" id="CHEBI:58349"/>
    </ligand>
</feature>
<dbReference type="PROSITE" id="PS00069">
    <property type="entry name" value="G6P_DEHYDROGENASE"/>
    <property type="match status" value="1"/>
</dbReference>
<dbReference type="GO" id="GO:0050661">
    <property type="term" value="F:NADP binding"/>
    <property type="evidence" value="ECO:0007669"/>
    <property type="project" value="UniProtKB-UniRule"/>
</dbReference>
<feature type="domain" description="Glucose-6-phosphate dehydrogenase C-terminal" evidence="9">
    <location>
        <begin position="201"/>
        <end position="484"/>
    </location>
</feature>
<dbReference type="InterPro" id="IPR022675">
    <property type="entry name" value="G6P_DH_C"/>
</dbReference>
<dbReference type="SUPFAM" id="SSF51735">
    <property type="entry name" value="NAD(P)-binding Rossmann-fold domains"/>
    <property type="match status" value="1"/>
</dbReference>
<dbReference type="PANTHER" id="PTHR23429">
    <property type="entry name" value="GLUCOSE-6-PHOSPHATE 1-DEHYDROGENASE G6PD"/>
    <property type="match status" value="1"/>
</dbReference>
<dbReference type="InterPro" id="IPR022674">
    <property type="entry name" value="G6P_DH_NAD-bd"/>
</dbReference>
<comment type="function">
    <text evidence="7">Catalyzes the oxidation of glucose 6-phosphate to 6-phosphogluconolactone.</text>
</comment>
<protein>
    <recommendedName>
        <fullName evidence="7">Glucose-6-phosphate 1-dehydrogenase</fullName>
        <shortName evidence="7">G6PD</shortName>
        <ecNumber evidence="7">1.1.1.49</ecNumber>
    </recommendedName>
</protein>
<dbReference type="HAMAP" id="MF_00966">
    <property type="entry name" value="G6PD"/>
    <property type="match status" value="1"/>
</dbReference>
<keyword evidence="4 7" id="KW-0521">NADP</keyword>
<feature type="binding site" evidence="7">
    <location>
        <position position="227"/>
    </location>
    <ligand>
        <name>substrate</name>
    </ligand>
</feature>
<proteinExistence type="inferred from homology"/>
<dbReference type="STRING" id="1797727.A3B51_01160"/>
<dbReference type="Pfam" id="PF02781">
    <property type="entry name" value="G6PD_C"/>
    <property type="match status" value="1"/>
</dbReference>
<sequence length="494" mass="56538">MALPEEIQKAQKIPTAFVIFGATGDLSRKKIFPSFFELFKAGLLSENFKIVAAARSKFSNQDFRQTIKERVKIQDTGAWEKFAELVSYVSCDVAENANLDLINKRLEEYEKEIGQCTQRIFYMAISPYIYANSFENLGKHQMHLGCKAHGVPAKIVIEKPFGHNLESAQKLTGILNKYFTQKQIFRIDHYLGKETVQNIFAFRFGNEIFEPVWNKDFIDHVQITLAEPEGIERRGEYYDKAGALRDIVQNHLLQLVAIATMDAPQRFDQEAIRAKKLAIVKNIIKMKPDEVAKATVRAQYEGYLNEEKVAKDSQAETFAALKLHIDTPRWQNVPFYLRTGKMLTGKVSSIIFSFKEKGHKIFENFWDKPMPNHVILQIQPQEGIGIRLVAKKPGLSTSLEPVDMEFCYKTSFDVAQPDAYERLLIDIIVGDQTLFLGQVEESWKFIDPIEEVWAKGKPKLETYKPGSWGPEAANELIEKDGRMWLAPLLTICKI</sequence>
<dbReference type="GO" id="GO:0006006">
    <property type="term" value="P:glucose metabolic process"/>
    <property type="evidence" value="ECO:0007669"/>
    <property type="project" value="UniProtKB-KW"/>
</dbReference>
<evidence type="ECO:0000313" key="11">
    <source>
        <dbReference type="Proteomes" id="UP000176780"/>
    </source>
</evidence>
<feature type="binding site" evidence="7">
    <location>
        <position position="193"/>
    </location>
    <ligand>
        <name>substrate</name>
    </ligand>
</feature>
<feature type="domain" description="Glucose-6-phosphate dehydrogenase NAD-binding" evidence="8">
    <location>
        <begin position="18"/>
        <end position="198"/>
    </location>
</feature>
<evidence type="ECO:0000256" key="3">
    <source>
        <dbReference type="ARBA" id="ARBA00022526"/>
    </source>
</evidence>
<dbReference type="UniPathway" id="UPA00115">
    <property type="reaction ID" value="UER00408"/>
</dbReference>
<dbReference type="GO" id="GO:0005829">
    <property type="term" value="C:cytosol"/>
    <property type="evidence" value="ECO:0007669"/>
    <property type="project" value="TreeGrafter"/>
</dbReference>
<comment type="catalytic activity">
    <reaction evidence="7">
        <text>D-glucose 6-phosphate + NADP(+) = 6-phospho-D-glucono-1,5-lactone + NADPH + H(+)</text>
        <dbReference type="Rhea" id="RHEA:15841"/>
        <dbReference type="ChEBI" id="CHEBI:15378"/>
        <dbReference type="ChEBI" id="CHEBI:57783"/>
        <dbReference type="ChEBI" id="CHEBI:57955"/>
        <dbReference type="ChEBI" id="CHEBI:58349"/>
        <dbReference type="ChEBI" id="CHEBI:61548"/>
        <dbReference type="EC" id="1.1.1.49"/>
    </reaction>
</comment>
<evidence type="ECO:0000259" key="9">
    <source>
        <dbReference type="Pfam" id="PF02781"/>
    </source>
</evidence>
<evidence type="ECO:0000256" key="4">
    <source>
        <dbReference type="ARBA" id="ARBA00022857"/>
    </source>
</evidence>
<dbReference type="NCBIfam" id="TIGR00871">
    <property type="entry name" value="zwf"/>
    <property type="match status" value="1"/>
</dbReference>
<evidence type="ECO:0000259" key="8">
    <source>
        <dbReference type="Pfam" id="PF00479"/>
    </source>
</evidence>
<dbReference type="InterPro" id="IPR001282">
    <property type="entry name" value="G6P_DH"/>
</dbReference>
<dbReference type="Gene3D" id="3.30.360.10">
    <property type="entry name" value="Dihydrodipicolinate Reductase, domain 2"/>
    <property type="match status" value="1"/>
</dbReference>
<organism evidence="10 11">
    <name type="scientific">Candidatus Curtissbacteria bacterium RIFCSPLOWO2_01_FULL_41_18</name>
    <dbReference type="NCBI Taxonomy" id="1797727"/>
    <lineage>
        <taxon>Bacteria</taxon>
        <taxon>Candidatus Curtissiibacteriota</taxon>
    </lineage>
</organism>
<gene>
    <name evidence="7" type="primary">zwf</name>
    <name evidence="10" type="ORF">A3B51_01160</name>
</gene>
<dbReference type="EC" id="1.1.1.49" evidence="7"/>
<dbReference type="Gene3D" id="3.40.50.720">
    <property type="entry name" value="NAD(P)-binding Rossmann-like Domain"/>
    <property type="match status" value="1"/>
</dbReference>
<name>A0A1F5HHK0_9BACT</name>
<feature type="binding site" evidence="7">
    <location>
        <position position="346"/>
    </location>
    <ligand>
        <name>substrate</name>
    </ligand>
</feature>
<dbReference type="SUPFAM" id="SSF55347">
    <property type="entry name" value="Glyceraldehyde-3-phosphate dehydrogenase-like, C-terminal domain"/>
    <property type="match status" value="1"/>
</dbReference>
<evidence type="ECO:0000256" key="7">
    <source>
        <dbReference type="HAMAP-Rule" id="MF_00966"/>
    </source>
</evidence>
<feature type="binding site" evidence="7">
    <location>
        <position position="189"/>
    </location>
    <ligand>
        <name>substrate</name>
    </ligand>
</feature>
<evidence type="ECO:0000256" key="2">
    <source>
        <dbReference type="ARBA" id="ARBA00009975"/>
    </source>
</evidence>
<dbReference type="EMBL" id="MFBQ01000047">
    <property type="protein sequence ID" value="OGE03601.1"/>
    <property type="molecule type" value="Genomic_DNA"/>
</dbReference>
<dbReference type="Pfam" id="PF00479">
    <property type="entry name" value="G6PD_N"/>
    <property type="match status" value="1"/>
</dbReference>
<keyword evidence="6 7" id="KW-0119">Carbohydrate metabolism</keyword>
<evidence type="ECO:0000313" key="10">
    <source>
        <dbReference type="EMBL" id="OGE03601.1"/>
    </source>
</evidence>
<evidence type="ECO:0000256" key="6">
    <source>
        <dbReference type="ARBA" id="ARBA00023277"/>
    </source>
</evidence>
<dbReference type="PRINTS" id="PR00079">
    <property type="entry name" value="G6PDHDRGNASE"/>
</dbReference>
<reference evidence="10 11" key="1">
    <citation type="journal article" date="2016" name="Nat. Commun.">
        <title>Thousands of microbial genomes shed light on interconnected biogeochemical processes in an aquifer system.</title>
        <authorList>
            <person name="Anantharaman K."/>
            <person name="Brown C.T."/>
            <person name="Hug L.A."/>
            <person name="Sharon I."/>
            <person name="Castelle C.J."/>
            <person name="Probst A.J."/>
            <person name="Thomas B.C."/>
            <person name="Singh A."/>
            <person name="Wilkins M.J."/>
            <person name="Karaoz U."/>
            <person name="Brodie E.L."/>
            <person name="Williams K.H."/>
            <person name="Hubbard S.S."/>
            <person name="Banfield J.F."/>
        </authorList>
    </citation>
    <scope>NUCLEOTIDE SEQUENCE [LARGE SCALE GENOMIC DNA]</scope>
</reference>
<feature type="binding site" evidence="7">
    <location>
        <position position="341"/>
    </location>
    <ligand>
        <name>substrate</name>
    </ligand>
</feature>
<feature type="active site" description="Proton acceptor" evidence="7">
    <location>
        <position position="251"/>
    </location>
</feature>
<comment type="pathway">
    <text evidence="1 7">Carbohydrate degradation; pentose phosphate pathway; D-ribulose 5-phosphate from D-glucose 6-phosphate (oxidative stage): step 1/3.</text>
</comment>
<feature type="binding site" evidence="7">
    <location>
        <position position="246"/>
    </location>
    <ligand>
        <name>substrate</name>
    </ligand>
</feature>
<feature type="binding site" evidence="7">
    <location>
        <position position="55"/>
    </location>
    <ligand>
        <name>NADP(+)</name>
        <dbReference type="ChEBI" id="CHEBI:58349"/>
    </ligand>
</feature>
<feature type="binding site" evidence="7">
    <location>
        <position position="159"/>
    </location>
    <ligand>
        <name>NADP(+)</name>
        <dbReference type="ChEBI" id="CHEBI:58349"/>
    </ligand>
</feature>
<dbReference type="InterPro" id="IPR019796">
    <property type="entry name" value="G6P_DH_AS"/>
</dbReference>
<dbReference type="AlphaFoldDB" id="A0A1F5HHK0"/>
<dbReference type="InterPro" id="IPR036291">
    <property type="entry name" value="NAD(P)-bd_dom_sf"/>
</dbReference>
<dbReference type="GO" id="GO:0009051">
    <property type="term" value="P:pentose-phosphate shunt, oxidative branch"/>
    <property type="evidence" value="ECO:0007669"/>
    <property type="project" value="TreeGrafter"/>
</dbReference>
<comment type="similarity">
    <text evidence="2 7">Belongs to the glucose-6-phosphate dehydrogenase family.</text>
</comment>
<feature type="binding site" evidence="7">
    <location>
        <begin position="21"/>
        <end position="28"/>
    </location>
    <ligand>
        <name>NADP(+)</name>
        <dbReference type="ChEBI" id="CHEBI:58349"/>
    </ligand>
</feature>